<evidence type="ECO:0000313" key="7">
    <source>
        <dbReference type="EMBL" id="QVV88313.1"/>
    </source>
</evidence>
<keyword evidence="5" id="KW-0472">Membrane</keyword>
<dbReference type="AlphaFoldDB" id="A0A8E7AZJ4"/>
<evidence type="ECO:0000259" key="6">
    <source>
        <dbReference type="SMART" id="SM01049"/>
    </source>
</evidence>
<evidence type="ECO:0000256" key="4">
    <source>
        <dbReference type="ARBA" id="ARBA00022989"/>
    </source>
</evidence>
<evidence type="ECO:0000256" key="5">
    <source>
        <dbReference type="ARBA" id="ARBA00023136"/>
    </source>
</evidence>
<feature type="domain" description="Single Cache" evidence="6">
    <location>
        <begin position="296"/>
        <end position="380"/>
    </location>
</feature>
<evidence type="ECO:0000256" key="3">
    <source>
        <dbReference type="ARBA" id="ARBA00022692"/>
    </source>
</evidence>
<evidence type="ECO:0000313" key="8">
    <source>
        <dbReference type="Proteomes" id="UP000680656"/>
    </source>
</evidence>
<keyword evidence="3" id="KW-0812">Transmembrane</keyword>
<dbReference type="RefSeq" id="WP_214419129.1">
    <property type="nucleotide sequence ID" value="NZ_CP075546.1"/>
</dbReference>
<keyword evidence="2" id="KW-1003">Cell membrane</keyword>
<dbReference type="KEGG" id="mrtj:KHC33_13405"/>
<dbReference type="SMART" id="SM01049">
    <property type="entry name" value="Cache_2"/>
    <property type="match status" value="3"/>
</dbReference>
<dbReference type="Gene3D" id="3.30.450.20">
    <property type="entry name" value="PAS domain"/>
    <property type="match status" value="3"/>
</dbReference>
<keyword evidence="8" id="KW-1185">Reference proteome</keyword>
<feature type="domain" description="Single Cache" evidence="6">
    <location>
        <begin position="27"/>
        <end position="107"/>
    </location>
</feature>
<reference evidence="7 8" key="1">
    <citation type="submission" date="2021-05" db="EMBL/GenBank/DDBJ databases">
        <title>A novel Methanospirillum isolate from a pyrite-forming mixed culture.</title>
        <authorList>
            <person name="Bunk B."/>
            <person name="Sproer C."/>
            <person name="Spring S."/>
            <person name="Pester M."/>
        </authorList>
    </citation>
    <scope>NUCLEOTIDE SEQUENCE [LARGE SCALE GENOMIC DNA]</scope>
    <source>
        <strain evidence="7 8">J.3.6.1-F.2.7.3</strain>
    </source>
</reference>
<gene>
    <name evidence="7" type="ORF">KHC33_13405</name>
</gene>
<feature type="domain" description="Single Cache" evidence="6">
    <location>
        <begin position="168"/>
        <end position="244"/>
    </location>
</feature>
<proteinExistence type="predicted"/>
<dbReference type="Pfam" id="PF17200">
    <property type="entry name" value="sCache_2"/>
    <property type="match status" value="1"/>
</dbReference>
<dbReference type="InterPro" id="IPR004010">
    <property type="entry name" value="Double_Cache_2"/>
</dbReference>
<keyword evidence="4" id="KW-1133">Transmembrane helix</keyword>
<dbReference type="GeneID" id="65098199"/>
<evidence type="ECO:0000256" key="1">
    <source>
        <dbReference type="ARBA" id="ARBA00004651"/>
    </source>
</evidence>
<dbReference type="Pfam" id="PF08269">
    <property type="entry name" value="dCache_2"/>
    <property type="match status" value="1"/>
</dbReference>
<comment type="subcellular location">
    <subcellularLocation>
        <location evidence="1">Cell membrane</location>
        <topology evidence="1">Multi-pass membrane protein</topology>
    </subcellularLocation>
</comment>
<dbReference type="EMBL" id="CP075546">
    <property type="protein sequence ID" value="QVV88313.1"/>
    <property type="molecule type" value="Genomic_DNA"/>
</dbReference>
<sequence length="430" mass="47659">MVPVSSSSTITGSQGDLVWSGTVLSIRNVSVHDLIRFVETATVYAEREGKDAALHEFALQNGSFTRGDLYIWAYDFEGVNLAHPWHPEFSGKNKLDLTDPTGFHMITAMRDMAFNGSGFVWYQYENPVSGVIEPKLAYVKRVDDTWWLASGIYGPNVSVPQDTPDSIRDFLIGHVQKALDYVQEHGEEDAVALFNDPSGPFVTNETYVFAFDNTGTTLAMPFYPNTIGKNERDKVDVNGVLIGEEKLMVAADGGGFFYYVFENPHAQNASQFKVSFIHPVSDSLIVGAGMNLPDVHASFSEKRRVALISKVQKAAAFVQEHGKEAAIMEFNDPNGSFSDREMFVFAFDSNGTLLANPFLPGLVGQSRLQDRDPYGKYPVKQLIWNAKQGGGFTYYFFADPAFEYAVRLKLGYTEMAEDDLIVGAGIFPES</sequence>
<protein>
    <submittedName>
        <fullName evidence="7">Cache domain-containing protein</fullName>
    </submittedName>
</protein>
<name>A0A8E7AZJ4_9EURY</name>
<organism evidence="7 8">
    <name type="scientific">Methanospirillum purgamenti</name>
    <dbReference type="NCBI Taxonomy" id="2834276"/>
    <lineage>
        <taxon>Archaea</taxon>
        <taxon>Methanobacteriati</taxon>
        <taxon>Methanobacteriota</taxon>
        <taxon>Stenosarchaea group</taxon>
        <taxon>Methanomicrobia</taxon>
        <taxon>Methanomicrobiales</taxon>
        <taxon>Methanospirillaceae</taxon>
        <taxon>Methanospirillum</taxon>
    </lineage>
</organism>
<dbReference type="GO" id="GO:0005886">
    <property type="term" value="C:plasma membrane"/>
    <property type="evidence" value="ECO:0007669"/>
    <property type="project" value="UniProtKB-SubCell"/>
</dbReference>
<dbReference type="Proteomes" id="UP000680656">
    <property type="component" value="Chromosome"/>
</dbReference>
<dbReference type="InterPro" id="IPR033480">
    <property type="entry name" value="sCache_2"/>
</dbReference>
<accession>A0A8E7AZJ4</accession>
<evidence type="ECO:0000256" key="2">
    <source>
        <dbReference type="ARBA" id="ARBA00022475"/>
    </source>
</evidence>